<dbReference type="InterPro" id="IPR018910">
    <property type="entry name" value="LpqB_C"/>
</dbReference>
<keyword evidence="4" id="KW-1185">Reference proteome</keyword>
<feature type="domain" description="GerMN" evidence="2">
    <location>
        <begin position="203"/>
        <end position="291"/>
    </location>
</feature>
<evidence type="ECO:0000259" key="2">
    <source>
        <dbReference type="SMART" id="SM00909"/>
    </source>
</evidence>
<dbReference type="Pfam" id="PF10647">
    <property type="entry name" value="Gmad1"/>
    <property type="match status" value="1"/>
</dbReference>
<name>A0ABS6U695_9PSEU</name>
<evidence type="ECO:0000313" key="3">
    <source>
        <dbReference type="EMBL" id="MBW0127765.1"/>
    </source>
</evidence>
<dbReference type="Pfam" id="PF10646">
    <property type="entry name" value="Germane"/>
    <property type="match status" value="1"/>
</dbReference>
<dbReference type="PROSITE" id="PS51257">
    <property type="entry name" value="PROKAR_LIPOPROTEIN"/>
    <property type="match status" value="1"/>
</dbReference>
<keyword evidence="1" id="KW-0732">Signal</keyword>
<comment type="caution">
    <text evidence="3">The sequence shown here is derived from an EMBL/GenBank/DDBJ whole genome shotgun (WGS) entry which is preliminary data.</text>
</comment>
<dbReference type="Proteomes" id="UP000694300">
    <property type="component" value="Unassembled WGS sequence"/>
</dbReference>
<feature type="signal peptide" evidence="1">
    <location>
        <begin position="1"/>
        <end position="20"/>
    </location>
</feature>
<dbReference type="RefSeq" id="WP_218592367.1">
    <property type="nucleotide sequence ID" value="NZ_JADQDE010000164.1"/>
</dbReference>
<dbReference type="SMART" id="SM00909">
    <property type="entry name" value="Germane"/>
    <property type="match status" value="1"/>
</dbReference>
<dbReference type="InterPro" id="IPR019606">
    <property type="entry name" value="GerMN"/>
</dbReference>
<organism evidence="3 4">
    <name type="scientific">Pseudonocardia oceani</name>
    <dbReference type="NCBI Taxonomy" id="2792013"/>
    <lineage>
        <taxon>Bacteria</taxon>
        <taxon>Bacillati</taxon>
        <taxon>Actinomycetota</taxon>
        <taxon>Actinomycetes</taxon>
        <taxon>Pseudonocardiales</taxon>
        <taxon>Pseudonocardiaceae</taxon>
        <taxon>Pseudonocardia</taxon>
    </lineage>
</organism>
<gene>
    <name evidence="3" type="ORF">I4I82_08705</name>
</gene>
<protein>
    <submittedName>
        <fullName evidence="3">GerMN domain-containing protein</fullName>
    </submittedName>
</protein>
<dbReference type="InterPro" id="IPR059026">
    <property type="entry name" value="LpqB_N"/>
</dbReference>
<reference evidence="3 4" key="1">
    <citation type="submission" date="2020-11" db="EMBL/GenBank/DDBJ databases">
        <title>Pseudonocardia abyssalis sp. nov. and Pseudonocardia oceani sp. nov., description and phylogenomic analysis of two novel actinomycetes isolated from the deep Southern Ocean.</title>
        <authorList>
            <person name="Parra J."/>
        </authorList>
    </citation>
    <scope>NUCLEOTIDE SEQUENCE [LARGE SCALE GENOMIC DNA]</scope>
    <source>
        <strain evidence="4">KRD185</strain>
    </source>
</reference>
<sequence>MRRASVALAVLLALSGVAGCASVPGSSPVQILRGVTDGETAVLPPGPVDGTDAGGLVRGFVEASGSSADDHGAARLFLAPEAQDWDAGAGFTVLDSQFDTVPSPGAPDPASDVTRIRIRGSSVGRVTASGSFEPEQAPVQIDVTVVRREGQWRISELPDGVVLPLDEFRTSYRDVRTWFVDTTRRVVVPDLRYLPAFPSRAQASRAMELLLAGPSGALQGAVGSQLDAGARLRSNVALTETGALMVDLTRVGDLDEPGRRLLAAQVVLSLGEVNVARVRLLVDGIPLISGKPELTREDVADLNGDVQPAADVPALVVAGGRLRGLGAGSAGTEQPGQLGDGAYDVESAGTSVDGQRVAAVARSAGRRLLLVGGADGAVAEVGLSAVDMTRPSWTPTGSEVWTVMDETTVARVLVDGAGTLRTGQVNADELAAFGPIQDLRLSRDGMRVVAVVAGGLYTAAVTRSLDGEAAVRNIRRLRPADLGEVVSADWRSAESVVAITRRADRLVAQVSVDGLAVQGLLVNNLTAPLGAVAAAPSRPFLVTDQSGVWSFAGGDQDAWRQVLGGAPDAVPFYPG</sequence>
<proteinExistence type="predicted"/>
<dbReference type="EMBL" id="JADQDF010000001">
    <property type="protein sequence ID" value="MBW0127765.1"/>
    <property type="molecule type" value="Genomic_DNA"/>
</dbReference>
<accession>A0ABS6U695</accession>
<feature type="chain" id="PRO_5047369662" evidence="1">
    <location>
        <begin position="21"/>
        <end position="575"/>
    </location>
</feature>
<evidence type="ECO:0000313" key="4">
    <source>
        <dbReference type="Proteomes" id="UP000694300"/>
    </source>
</evidence>
<evidence type="ECO:0000256" key="1">
    <source>
        <dbReference type="SAM" id="SignalP"/>
    </source>
</evidence>
<dbReference type="Pfam" id="PF25976">
    <property type="entry name" value="LpqB_N"/>
    <property type="match status" value="1"/>
</dbReference>